<feature type="region of interest" description="Disordered" evidence="1">
    <location>
        <begin position="168"/>
        <end position="258"/>
    </location>
</feature>
<dbReference type="EMBL" id="KZ293672">
    <property type="protein sequence ID" value="PBK88655.1"/>
    <property type="molecule type" value="Genomic_DNA"/>
</dbReference>
<organism evidence="2 3">
    <name type="scientific">Armillaria gallica</name>
    <name type="common">Bulbous honey fungus</name>
    <name type="synonym">Armillaria bulbosa</name>
    <dbReference type="NCBI Taxonomy" id="47427"/>
    <lineage>
        <taxon>Eukaryota</taxon>
        <taxon>Fungi</taxon>
        <taxon>Dikarya</taxon>
        <taxon>Basidiomycota</taxon>
        <taxon>Agaricomycotina</taxon>
        <taxon>Agaricomycetes</taxon>
        <taxon>Agaricomycetidae</taxon>
        <taxon>Agaricales</taxon>
        <taxon>Marasmiineae</taxon>
        <taxon>Physalacriaceae</taxon>
        <taxon>Armillaria</taxon>
    </lineage>
</organism>
<evidence type="ECO:0000313" key="3">
    <source>
        <dbReference type="Proteomes" id="UP000217790"/>
    </source>
</evidence>
<evidence type="ECO:0000256" key="1">
    <source>
        <dbReference type="SAM" id="MobiDB-lite"/>
    </source>
</evidence>
<feature type="region of interest" description="Disordered" evidence="1">
    <location>
        <begin position="57"/>
        <end position="79"/>
    </location>
</feature>
<reference evidence="3" key="1">
    <citation type="journal article" date="2017" name="Nat. Ecol. Evol.">
        <title>Genome expansion and lineage-specific genetic innovations in the forest pathogenic fungi Armillaria.</title>
        <authorList>
            <person name="Sipos G."/>
            <person name="Prasanna A.N."/>
            <person name="Walter M.C."/>
            <person name="O'Connor E."/>
            <person name="Balint B."/>
            <person name="Krizsan K."/>
            <person name="Kiss B."/>
            <person name="Hess J."/>
            <person name="Varga T."/>
            <person name="Slot J."/>
            <person name="Riley R."/>
            <person name="Boka B."/>
            <person name="Rigling D."/>
            <person name="Barry K."/>
            <person name="Lee J."/>
            <person name="Mihaltcheva S."/>
            <person name="LaButti K."/>
            <person name="Lipzen A."/>
            <person name="Waldron R."/>
            <person name="Moloney N.M."/>
            <person name="Sperisen C."/>
            <person name="Kredics L."/>
            <person name="Vagvoelgyi C."/>
            <person name="Patrignani A."/>
            <person name="Fitzpatrick D."/>
            <person name="Nagy I."/>
            <person name="Doyle S."/>
            <person name="Anderson J.B."/>
            <person name="Grigoriev I.V."/>
            <person name="Gueldener U."/>
            <person name="Muensterkoetter M."/>
            <person name="Nagy L.G."/>
        </authorList>
    </citation>
    <scope>NUCLEOTIDE SEQUENCE [LARGE SCALE GENOMIC DNA]</scope>
    <source>
        <strain evidence="3">Ar21-2</strain>
    </source>
</reference>
<gene>
    <name evidence="2" type="ORF">ARMGADRAFT_1033980</name>
</gene>
<accession>A0A2H3D072</accession>
<dbReference type="InParanoid" id="A0A2H3D072"/>
<evidence type="ECO:0000313" key="2">
    <source>
        <dbReference type="EMBL" id="PBK88655.1"/>
    </source>
</evidence>
<feature type="region of interest" description="Disordered" evidence="1">
    <location>
        <begin position="363"/>
        <end position="417"/>
    </location>
</feature>
<name>A0A2H3D072_ARMGA</name>
<keyword evidence="3" id="KW-1185">Reference proteome</keyword>
<dbReference type="Proteomes" id="UP000217790">
    <property type="component" value="Unassembled WGS sequence"/>
</dbReference>
<protein>
    <submittedName>
        <fullName evidence="2">Uncharacterized protein</fullName>
    </submittedName>
</protein>
<feature type="compositionally biased region" description="Polar residues" evidence="1">
    <location>
        <begin position="61"/>
        <end position="73"/>
    </location>
</feature>
<sequence length="452" mass="50100">MSEMNPDQDWAAQALQNQNRPPSPPAMRAGNTTGCNPFCRSTRGTYRLNQTHGAVGRMLNPMQTPTTQLSQYGSGRPSPPYSRYTGTNPWNTASTTDTPISNYQTPLWSETQYPPMRSPTLGNFPGHVQDHYDQRSAIASPFPRRPGGASTSWTDQFLAMGTGQMRTATLIPPMSPDPLSDEEDFQTPRPSPVQSLTLSQTRIHTDQTTTPSTQEDQTMSGPSFRRSTKKSLVPTEVQPGNSDNETSSSGSSGPTLGIHESRWTSTWLLKVATQSWGNTPTPAWPRGYMPTRPETSTHQTAARGFPMHDYKQMTNRRSSKLTFAPWQSSMRSGLPSRGFRLDEETFGAAIRDDDATLNWNMVGPMLDSPPQRNRRQRDQYHGKGTSRLIAGADDDQMEGGSGQPLQQPPMNPQELAEHYAATLLQIAQLRNSENDLHDQLAATQQPDRGRQP</sequence>
<proteinExistence type="predicted"/>
<feature type="region of interest" description="Disordered" evidence="1">
    <location>
        <begin position="1"/>
        <end position="35"/>
    </location>
</feature>
<dbReference type="AlphaFoldDB" id="A0A2H3D072"/>
<feature type="compositionally biased region" description="Polar residues" evidence="1">
    <location>
        <begin position="192"/>
        <end position="221"/>
    </location>
</feature>